<dbReference type="AlphaFoldDB" id="A0AAV9SBD9"/>
<proteinExistence type="predicted"/>
<name>A0AAV9SBD9_9TELE</name>
<evidence type="ECO:0000313" key="1">
    <source>
        <dbReference type="EMBL" id="KAK5618635.1"/>
    </source>
</evidence>
<gene>
    <name evidence="1" type="ORF">CRENBAI_014881</name>
</gene>
<reference evidence="1 2" key="1">
    <citation type="submission" date="2021-06" db="EMBL/GenBank/DDBJ databases">
        <authorList>
            <person name="Palmer J.M."/>
        </authorList>
    </citation>
    <scope>NUCLEOTIDE SEQUENCE [LARGE SCALE GENOMIC DNA]</scope>
    <source>
        <strain evidence="1 2">MEX-2019</strain>
        <tissue evidence="1">Muscle</tissue>
    </source>
</reference>
<evidence type="ECO:0000313" key="2">
    <source>
        <dbReference type="Proteomes" id="UP001311232"/>
    </source>
</evidence>
<keyword evidence="2" id="KW-1185">Reference proteome</keyword>
<comment type="caution">
    <text evidence="1">The sequence shown here is derived from an EMBL/GenBank/DDBJ whole genome shotgun (WGS) entry which is preliminary data.</text>
</comment>
<dbReference type="Proteomes" id="UP001311232">
    <property type="component" value="Unassembled WGS sequence"/>
</dbReference>
<sequence length="129" mass="13576">MILILNTGKCQASCTVLGCEHNPHLWTSGPHTILIESVSNRLCRHMHICDLLEVILQGSGSAPPVPPCIKVEVAVLLLGCCPPTASSTSPGLLACLLVAPPGSGHYADRHSKPSCHSSIDVPSWMSCTT</sequence>
<accession>A0AAV9SBD9</accession>
<dbReference type="EMBL" id="JAHHUM010000608">
    <property type="protein sequence ID" value="KAK5618635.1"/>
    <property type="molecule type" value="Genomic_DNA"/>
</dbReference>
<organism evidence="1 2">
    <name type="scientific">Crenichthys baileyi</name>
    <name type="common">White River springfish</name>
    <dbReference type="NCBI Taxonomy" id="28760"/>
    <lineage>
        <taxon>Eukaryota</taxon>
        <taxon>Metazoa</taxon>
        <taxon>Chordata</taxon>
        <taxon>Craniata</taxon>
        <taxon>Vertebrata</taxon>
        <taxon>Euteleostomi</taxon>
        <taxon>Actinopterygii</taxon>
        <taxon>Neopterygii</taxon>
        <taxon>Teleostei</taxon>
        <taxon>Neoteleostei</taxon>
        <taxon>Acanthomorphata</taxon>
        <taxon>Ovalentaria</taxon>
        <taxon>Atherinomorphae</taxon>
        <taxon>Cyprinodontiformes</taxon>
        <taxon>Goodeidae</taxon>
        <taxon>Crenichthys</taxon>
    </lineage>
</organism>
<protein>
    <submittedName>
        <fullName evidence="1">Uncharacterized protein</fullName>
    </submittedName>
</protein>